<reference evidence="9 10" key="1">
    <citation type="submission" date="2016-09" db="EMBL/GenBank/DDBJ databases">
        <title>Couchioplanes caeruleus draft genome sequence.</title>
        <authorList>
            <person name="Sheehan J."/>
            <person name="Caffrey P."/>
        </authorList>
    </citation>
    <scope>NUCLEOTIDE SEQUENCE [LARGE SCALE GENOMIC DNA]</scope>
    <source>
        <strain evidence="9 10">DSM 43634</strain>
    </source>
</reference>
<keyword evidence="7" id="KW-0456">Lyase</keyword>
<comment type="caution">
    <text evidence="9">The sequence shown here is derived from an EMBL/GenBank/DDBJ whole genome shotgun (WGS) entry which is preliminary data.</text>
</comment>
<keyword evidence="6" id="KW-0520">NAD</keyword>
<feature type="domain" description="NAD(P)-binding" evidence="8">
    <location>
        <begin position="6"/>
        <end position="305"/>
    </location>
</feature>
<organism evidence="9 10">
    <name type="scientific">Couchioplanes caeruleus subsp. caeruleus</name>
    <dbReference type="NCBI Taxonomy" id="56427"/>
    <lineage>
        <taxon>Bacteria</taxon>
        <taxon>Bacillati</taxon>
        <taxon>Actinomycetota</taxon>
        <taxon>Actinomycetes</taxon>
        <taxon>Micromonosporales</taxon>
        <taxon>Micromonosporaceae</taxon>
        <taxon>Couchioplanes</taxon>
    </lineage>
</organism>
<evidence type="ECO:0000256" key="5">
    <source>
        <dbReference type="ARBA" id="ARBA00016977"/>
    </source>
</evidence>
<dbReference type="PANTHER" id="PTHR43000">
    <property type="entry name" value="DTDP-D-GLUCOSE 4,6-DEHYDRATASE-RELATED"/>
    <property type="match status" value="1"/>
</dbReference>
<accession>A0A1K0FSL4</accession>
<keyword evidence="10" id="KW-1185">Reference proteome</keyword>
<dbReference type="Pfam" id="PF16363">
    <property type="entry name" value="GDP_Man_Dehyd"/>
    <property type="match status" value="1"/>
</dbReference>
<comment type="catalytic activity">
    <reaction evidence="1">
        <text>dTDP-alpha-D-glucose = dTDP-4-dehydro-6-deoxy-alpha-D-glucose + H2O</text>
        <dbReference type="Rhea" id="RHEA:17221"/>
        <dbReference type="ChEBI" id="CHEBI:15377"/>
        <dbReference type="ChEBI" id="CHEBI:57477"/>
        <dbReference type="ChEBI" id="CHEBI:57649"/>
        <dbReference type="EC" id="4.2.1.46"/>
    </reaction>
</comment>
<dbReference type="InterPro" id="IPR016040">
    <property type="entry name" value="NAD(P)-bd_dom"/>
</dbReference>
<evidence type="ECO:0000313" key="10">
    <source>
        <dbReference type="Proteomes" id="UP000182486"/>
    </source>
</evidence>
<evidence type="ECO:0000256" key="6">
    <source>
        <dbReference type="ARBA" id="ARBA00023027"/>
    </source>
</evidence>
<dbReference type="SUPFAM" id="SSF51735">
    <property type="entry name" value="NAD(P)-binding Rossmann-fold domains"/>
    <property type="match status" value="1"/>
</dbReference>
<dbReference type="EMBL" id="MEIA01000014">
    <property type="protein sequence ID" value="OJF15664.1"/>
    <property type="molecule type" value="Genomic_DNA"/>
</dbReference>
<proteinExistence type="inferred from homology"/>
<dbReference type="FunFam" id="3.40.50.720:FF:000304">
    <property type="entry name" value="UDP-glucose 4,6-dehydratase"/>
    <property type="match status" value="1"/>
</dbReference>
<name>A0A1K0FSL4_9ACTN</name>
<evidence type="ECO:0000256" key="1">
    <source>
        <dbReference type="ARBA" id="ARBA00001539"/>
    </source>
</evidence>
<dbReference type="GO" id="GO:0009225">
    <property type="term" value="P:nucleotide-sugar metabolic process"/>
    <property type="evidence" value="ECO:0007669"/>
    <property type="project" value="InterPro"/>
</dbReference>
<protein>
    <recommendedName>
        <fullName evidence="5">dTDP-glucose 4,6-dehydratase</fullName>
        <ecNumber evidence="4">4.2.1.46</ecNumber>
    </recommendedName>
</protein>
<dbReference type="Gene3D" id="3.40.50.720">
    <property type="entry name" value="NAD(P)-binding Rossmann-like Domain"/>
    <property type="match status" value="1"/>
</dbReference>
<dbReference type="GO" id="GO:0008460">
    <property type="term" value="F:dTDP-glucose 4,6-dehydratase activity"/>
    <property type="evidence" value="ECO:0007669"/>
    <property type="project" value="UniProtKB-EC"/>
</dbReference>
<comment type="cofactor">
    <cofactor evidence="2">
        <name>NAD(+)</name>
        <dbReference type="ChEBI" id="CHEBI:57540"/>
    </cofactor>
</comment>
<comment type="similarity">
    <text evidence="3">Belongs to the NAD(P)-dependent epimerase/dehydratase family. dTDP-glucose dehydratase subfamily.</text>
</comment>
<dbReference type="Gene3D" id="3.90.25.10">
    <property type="entry name" value="UDP-galactose 4-epimerase, domain 1"/>
    <property type="match status" value="1"/>
</dbReference>
<dbReference type="InterPro" id="IPR005888">
    <property type="entry name" value="dTDP_Gluc_deHydtase"/>
</dbReference>
<dbReference type="AlphaFoldDB" id="A0A1K0FSL4"/>
<evidence type="ECO:0000256" key="3">
    <source>
        <dbReference type="ARBA" id="ARBA00008178"/>
    </source>
</evidence>
<dbReference type="PROSITE" id="PS00061">
    <property type="entry name" value="ADH_SHORT"/>
    <property type="match status" value="1"/>
</dbReference>
<dbReference type="NCBIfam" id="TIGR01181">
    <property type="entry name" value="dTDP_gluc_dehyt"/>
    <property type="match status" value="1"/>
</dbReference>
<dbReference type="Proteomes" id="UP000182486">
    <property type="component" value="Unassembled WGS sequence"/>
</dbReference>
<dbReference type="InterPro" id="IPR036291">
    <property type="entry name" value="NAD(P)-bd_dom_sf"/>
</dbReference>
<dbReference type="CDD" id="cd05246">
    <property type="entry name" value="dTDP_GD_SDR_e"/>
    <property type="match status" value="1"/>
</dbReference>
<evidence type="ECO:0000256" key="4">
    <source>
        <dbReference type="ARBA" id="ARBA00011990"/>
    </source>
</evidence>
<dbReference type="EC" id="4.2.1.46" evidence="4"/>
<dbReference type="InterPro" id="IPR020904">
    <property type="entry name" value="Sc_DH/Rdtase_CS"/>
</dbReference>
<evidence type="ECO:0000256" key="2">
    <source>
        <dbReference type="ARBA" id="ARBA00001911"/>
    </source>
</evidence>
<evidence type="ECO:0000259" key="8">
    <source>
        <dbReference type="Pfam" id="PF16363"/>
    </source>
</evidence>
<evidence type="ECO:0000256" key="7">
    <source>
        <dbReference type="ARBA" id="ARBA00023239"/>
    </source>
</evidence>
<evidence type="ECO:0000313" key="9">
    <source>
        <dbReference type="EMBL" id="OJF15664.1"/>
    </source>
</evidence>
<gene>
    <name evidence="9" type="ORF">BG844_03420</name>
</gene>
<sequence length="318" mass="35375">MPKKILITGGAGFIGSHYAQSLLDGHRNALSVTVLDKLTYAGNAKNLDEIRELPGFRFVRGSICDADLVDELVGEADEIVHFAAETHVDRSIADGAEFVRTNVLGTGTLLEAARRHGGRRFVHVSTDEVYGSIATGSWPEEHPLRPSSPYSASKAASDLLALSYHTTYGLDVVVTRCCNNLGPRQYPEKIIPLFVTRLLAGCTVPLYGTGENVREWMHVDDHVEALERVRTRGRPGEIYNIGSGVELTNRELVAALLELCDADWDRVEFVADRPGHDRRYCLDSTKIRTELGWTPRRDLRTALADTVDWYRKNDEWAA</sequence>